<dbReference type="AlphaFoldDB" id="A0A9P6CNQ4"/>
<dbReference type="InterPro" id="IPR000254">
    <property type="entry name" value="CBD"/>
</dbReference>
<dbReference type="GO" id="GO:0005576">
    <property type="term" value="C:extracellular region"/>
    <property type="evidence" value="ECO:0007669"/>
    <property type="project" value="InterPro"/>
</dbReference>
<dbReference type="PROSITE" id="PS51164">
    <property type="entry name" value="CBM1_2"/>
    <property type="match status" value="1"/>
</dbReference>
<proteinExistence type="predicted"/>
<dbReference type="InterPro" id="IPR035971">
    <property type="entry name" value="CBD_sf"/>
</dbReference>
<dbReference type="InterPro" id="IPR057230">
    <property type="entry name" value="DUF7908"/>
</dbReference>
<dbReference type="GO" id="GO:0030248">
    <property type="term" value="F:cellulose binding"/>
    <property type="evidence" value="ECO:0007669"/>
    <property type="project" value="InterPro"/>
</dbReference>
<name>A0A9P6CNQ4_9AGAR</name>
<dbReference type="PROSITE" id="PS00562">
    <property type="entry name" value="CBM1_1"/>
    <property type="match status" value="1"/>
</dbReference>
<evidence type="ECO:0000256" key="2">
    <source>
        <dbReference type="SAM" id="SignalP"/>
    </source>
</evidence>
<dbReference type="SMART" id="SM00236">
    <property type="entry name" value="fCBD"/>
    <property type="match status" value="1"/>
</dbReference>
<evidence type="ECO:0000313" key="4">
    <source>
        <dbReference type="EMBL" id="KAF9467214.1"/>
    </source>
</evidence>
<keyword evidence="1 2" id="KW-0732">Signal</keyword>
<organism evidence="4 5">
    <name type="scientific">Collybia nuda</name>
    <dbReference type="NCBI Taxonomy" id="64659"/>
    <lineage>
        <taxon>Eukaryota</taxon>
        <taxon>Fungi</taxon>
        <taxon>Dikarya</taxon>
        <taxon>Basidiomycota</taxon>
        <taxon>Agaricomycotina</taxon>
        <taxon>Agaricomycetes</taxon>
        <taxon>Agaricomycetidae</taxon>
        <taxon>Agaricales</taxon>
        <taxon>Tricholomatineae</taxon>
        <taxon>Clitocybaceae</taxon>
        <taxon>Collybia</taxon>
    </lineage>
</organism>
<dbReference type="SUPFAM" id="SSF57180">
    <property type="entry name" value="Cellulose-binding domain"/>
    <property type="match status" value="1"/>
</dbReference>
<keyword evidence="5" id="KW-1185">Reference proteome</keyword>
<protein>
    <submittedName>
        <fullName evidence="4">Carbohydrate-binding module family 1 protein</fullName>
    </submittedName>
</protein>
<dbReference type="GO" id="GO:0005975">
    <property type="term" value="P:carbohydrate metabolic process"/>
    <property type="evidence" value="ECO:0007669"/>
    <property type="project" value="InterPro"/>
</dbReference>
<comment type="caution">
    <text evidence="4">The sequence shown here is derived from an EMBL/GenBank/DDBJ whole genome shotgun (WGS) entry which is preliminary data.</text>
</comment>
<dbReference type="Proteomes" id="UP000807353">
    <property type="component" value="Unassembled WGS sequence"/>
</dbReference>
<sequence length="236" mass="24266">MAFNKYSYLLTTVCLLAGGVASQATAPEWGQCGGIGWSGPTACPSGWYCSVGNPYYSQCLQGTATTTPGGGGGTTTTTASGGSATLVPGWSFIRAVADPNFHKYLQSEVLSTASDAVLGSPSTAAQFQVTGGQLVQSVGGNKLYGVVESRADSTIMKLKLSWSTSPATSGTFNFSGDTLEWSNPAITRPQNNAWLVCPDAQGHGDVYVNLGPYAYQTPAGCADQTIHGYTGSTATA</sequence>
<dbReference type="Pfam" id="PF25485">
    <property type="entry name" value="DUF7908"/>
    <property type="match status" value="1"/>
</dbReference>
<gene>
    <name evidence="4" type="ORF">BDZ94DRAFT_61795</name>
</gene>
<evidence type="ECO:0000313" key="5">
    <source>
        <dbReference type="Proteomes" id="UP000807353"/>
    </source>
</evidence>
<accession>A0A9P6CNQ4</accession>
<reference evidence="4" key="1">
    <citation type="submission" date="2020-11" db="EMBL/GenBank/DDBJ databases">
        <authorList>
            <consortium name="DOE Joint Genome Institute"/>
            <person name="Ahrendt S."/>
            <person name="Riley R."/>
            <person name="Andreopoulos W."/>
            <person name="Labutti K."/>
            <person name="Pangilinan J."/>
            <person name="Ruiz-Duenas F.J."/>
            <person name="Barrasa J.M."/>
            <person name="Sanchez-Garcia M."/>
            <person name="Camarero S."/>
            <person name="Miyauchi S."/>
            <person name="Serrano A."/>
            <person name="Linde D."/>
            <person name="Babiker R."/>
            <person name="Drula E."/>
            <person name="Ayuso-Fernandez I."/>
            <person name="Pacheco R."/>
            <person name="Padilla G."/>
            <person name="Ferreira P."/>
            <person name="Barriuso J."/>
            <person name="Kellner H."/>
            <person name="Castanera R."/>
            <person name="Alfaro M."/>
            <person name="Ramirez L."/>
            <person name="Pisabarro A.G."/>
            <person name="Kuo A."/>
            <person name="Tritt A."/>
            <person name="Lipzen A."/>
            <person name="He G."/>
            <person name="Yan M."/>
            <person name="Ng V."/>
            <person name="Cullen D."/>
            <person name="Martin F."/>
            <person name="Rosso M.-N."/>
            <person name="Henrissat B."/>
            <person name="Hibbett D."/>
            <person name="Martinez A.T."/>
            <person name="Grigoriev I.V."/>
        </authorList>
    </citation>
    <scope>NUCLEOTIDE SEQUENCE</scope>
    <source>
        <strain evidence="4">CBS 247.69</strain>
    </source>
</reference>
<evidence type="ECO:0000259" key="3">
    <source>
        <dbReference type="PROSITE" id="PS51164"/>
    </source>
</evidence>
<feature type="domain" description="CBM1" evidence="3">
    <location>
        <begin position="24"/>
        <end position="60"/>
    </location>
</feature>
<dbReference type="OrthoDB" id="2119228at2759"/>
<feature type="chain" id="PRO_5040232741" evidence="2">
    <location>
        <begin position="23"/>
        <end position="236"/>
    </location>
</feature>
<evidence type="ECO:0000256" key="1">
    <source>
        <dbReference type="ARBA" id="ARBA00022729"/>
    </source>
</evidence>
<dbReference type="EMBL" id="MU150238">
    <property type="protein sequence ID" value="KAF9467214.1"/>
    <property type="molecule type" value="Genomic_DNA"/>
</dbReference>
<dbReference type="Pfam" id="PF00734">
    <property type="entry name" value="CBM_1"/>
    <property type="match status" value="1"/>
</dbReference>
<feature type="signal peptide" evidence="2">
    <location>
        <begin position="1"/>
        <end position="22"/>
    </location>
</feature>